<comment type="similarity">
    <text evidence="1">Belongs to the membrane fusion protein (MFP) (TC 8.A.1) family.</text>
</comment>
<evidence type="ECO:0000256" key="2">
    <source>
        <dbReference type="ARBA" id="ARBA00022448"/>
    </source>
</evidence>
<name>A0A1M6G3X7_9BACT</name>
<dbReference type="InterPro" id="IPR058649">
    <property type="entry name" value="CzcB_C"/>
</dbReference>
<feature type="coiled-coil region" evidence="3">
    <location>
        <begin position="138"/>
        <end position="187"/>
    </location>
</feature>
<feature type="signal peptide" evidence="4">
    <location>
        <begin position="1"/>
        <end position="29"/>
    </location>
</feature>
<dbReference type="GO" id="GO:0046914">
    <property type="term" value="F:transition metal ion binding"/>
    <property type="evidence" value="ECO:0007669"/>
    <property type="project" value="TreeGrafter"/>
</dbReference>
<feature type="domain" description="CzcB-like C-terminal circularly permuted SH3-like" evidence="6">
    <location>
        <begin position="315"/>
        <end position="376"/>
    </location>
</feature>
<dbReference type="STRING" id="1121955.SAMN02745146_2102"/>
<evidence type="ECO:0000256" key="1">
    <source>
        <dbReference type="ARBA" id="ARBA00009477"/>
    </source>
</evidence>
<dbReference type="GO" id="GO:0060003">
    <property type="term" value="P:copper ion export"/>
    <property type="evidence" value="ECO:0007669"/>
    <property type="project" value="TreeGrafter"/>
</dbReference>
<dbReference type="Gene3D" id="2.40.420.20">
    <property type="match status" value="1"/>
</dbReference>
<evidence type="ECO:0000256" key="4">
    <source>
        <dbReference type="SAM" id="SignalP"/>
    </source>
</evidence>
<feature type="domain" description="Multidrug resistance protein MdtA-like barrel-sandwich hybrid" evidence="5">
    <location>
        <begin position="99"/>
        <end position="223"/>
    </location>
</feature>
<keyword evidence="8" id="KW-1185">Reference proteome</keyword>
<dbReference type="Pfam" id="PF25917">
    <property type="entry name" value="BSH_RND"/>
    <property type="match status" value="1"/>
</dbReference>
<dbReference type="AlphaFoldDB" id="A0A1M6G3X7"/>
<dbReference type="Proteomes" id="UP000184418">
    <property type="component" value="Unassembled WGS sequence"/>
</dbReference>
<dbReference type="Pfam" id="PF25975">
    <property type="entry name" value="CzcB_C"/>
    <property type="match status" value="1"/>
</dbReference>
<dbReference type="GO" id="GO:0015679">
    <property type="term" value="P:plasma membrane copper ion transport"/>
    <property type="evidence" value="ECO:0007669"/>
    <property type="project" value="TreeGrafter"/>
</dbReference>
<dbReference type="NCBIfam" id="TIGR01730">
    <property type="entry name" value="RND_mfp"/>
    <property type="match status" value="1"/>
</dbReference>
<dbReference type="Gene3D" id="2.40.30.170">
    <property type="match status" value="1"/>
</dbReference>
<dbReference type="RefSeq" id="WP_073108734.1">
    <property type="nucleotide sequence ID" value="NZ_FQYN01000004.1"/>
</dbReference>
<dbReference type="PANTHER" id="PTHR30097">
    <property type="entry name" value="CATION EFFLUX SYSTEM PROTEIN CUSB"/>
    <property type="match status" value="1"/>
</dbReference>
<accession>A0A1M6G3X7</accession>
<dbReference type="SUPFAM" id="SSF111369">
    <property type="entry name" value="HlyD-like secretion proteins"/>
    <property type="match status" value="1"/>
</dbReference>
<protein>
    <submittedName>
        <fullName evidence="7">Membrane fusion protein, cobalt-zinc-cadmium efflux system</fullName>
    </submittedName>
</protein>
<evidence type="ECO:0000259" key="5">
    <source>
        <dbReference type="Pfam" id="PF25917"/>
    </source>
</evidence>
<sequence length="382" mass="40194">MKTRHKLLAATAAAGLLLSGLLPPPTALLAHGGEDHGAAAQPGTGLAKTDAVDLPKESQFLFGVRTALASYSDTYNRLTLYGTVSAAAGGEGRVVVPQTGRIVRLAAQVGQPVRAGQVLAVVDQTLDATQQIGLSTERANAQAELRAAQQDYARLQTIADIAARKDVVAAELRLRQARQNAAILNGQASQRRVSITSPISGTVDVFSLAVGQQVSQGDELFRVINPGKLRVEAQVFAPDLAKITPGAAFWVEGLQGQAEGVPARLVVFSNVVNPVNQARQLILELDAAAKPQFRAGQAVSVQVLGQPGGGPRQLVVPTAALTDLSGKPVVFVHTTPEEFKIRYVQPGPANGQQTVLLGGDVHENDRVVTVGTYQLKSIYLNQ</sequence>
<proteinExistence type="inferred from homology"/>
<dbReference type="GO" id="GO:0030288">
    <property type="term" value="C:outer membrane-bounded periplasmic space"/>
    <property type="evidence" value="ECO:0007669"/>
    <property type="project" value="TreeGrafter"/>
</dbReference>
<dbReference type="GO" id="GO:0022857">
    <property type="term" value="F:transmembrane transporter activity"/>
    <property type="evidence" value="ECO:0007669"/>
    <property type="project" value="InterPro"/>
</dbReference>
<reference evidence="7 8" key="1">
    <citation type="submission" date="2016-11" db="EMBL/GenBank/DDBJ databases">
        <authorList>
            <person name="Jaros S."/>
            <person name="Januszkiewicz K."/>
            <person name="Wedrychowicz H."/>
        </authorList>
    </citation>
    <scope>NUCLEOTIDE SEQUENCE [LARGE SCALE GENOMIC DNA]</scope>
    <source>
        <strain evidence="7 8">DSM 21074</strain>
    </source>
</reference>
<evidence type="ECO:0000256" key="3">
    <source>
        <dbReference type="SAM" id="Coils"/>
    </source>
</evidence>
<keyword evidence="3" id="KW-0175">Coiled coil</keyword>
<evidence type="ECO:0000313" key="7">
    <source>
        <dbReference type="EMBL" id="SHJ04532.1"/>
    </source>
</evidence>
<dbReference type="Gene3D" id="2.40.50.100">
    <property type="match status" value="1"/>
</dbReference>
<dbReference type="EMBL" id="FQYN01000004">
    <property type="protein sequence ID" value="SHJ04532.1"/>
    <property type="molecule type" value="Genomic_DNA"/>
</dbReference>
<keyword evidence="2" id="KW-0813">Transport</keyword>
<dbReference type="InterPro" id="IPR058625">
    <property type="entry name" value="MdtA-like_BSH"/>
</dbReference>
<keyword evidence="4" id="KW-0732">Signal</keyword>
<dbReference type="OrthoDB" id="906788at2"/>
<dbReference type="InterPro" id="IPR006143">
    <property type="entry name" value="RND_pump_MFP"/>
</dbReference>
<organism evidence="7 8">
    <name type="scientific">Hymenobacter daecheongensis DSM 21074</name>
    <dbReference type="NCBI Taxonomy" id="1121955"/>
    <lineage>
        <taxon>Bacteria</taxon>
        <taxon>Pseudomonadati</taxon>
        <taxon>Bacteroidota</taxon>
        <taxon>Cytophagia</taxon>
        <taxon>Cytophagales</taxon>
        <taxon>Hymenobacteraceae</taxon>
        <taxon>Hymenobacter</taxon>
    </lineage>
</organism>
<dbReference type="GO" id="GO:0016020">
    <property type="term" value="C:membrane"/>
    <property type="evidence" value="ECO:0007669"/>
    <property type="project" value="InterPro"/>
</dbReference>
<feature type="chain" id="PRO_5013064982" evidence="4">
    <location>
        <begin position="30"/>
        <end position="382"/>
    </location>
</feature>
<gene>
    <name evidence="7" type="ORF">SAMN02745146_2102</name>
</gene>
<evidence type="ECO:0000259" key="6">
    <source>
        <dbReference type="Pfam" id="PF25975"/>
    </source>
</evidence>
<dbReference type="PANTHER" id="PTHR30097:SF15">
    <property type="entry name" value="CATION EFFLUX SYSTEM PROTEIN CUSB"/>
    <property type="match status" value="1"/>
</dbReference>
<dbReference type="InterPro" id="IPR051909">
    <property type="entry name" value="MFP_Cation_Efflux"/>
</dbReference>
<evidence type="ECO:0000313" key="8">
    <source>
        <dbReference type="Proteomes" id="UP000184418"/>
    </source>
</evidence>